<evidence type="ECO:0000256" key="9">
    <source>
        <dbReference type="ARBA" id="ARBA00034704"/>
    </source>
</evidence>
<protein>
    <recommendedName>
        <fullName evidence="11">Kinesin-like protein</fullName>
    </recommendedName>
</protein>
<accession>E1F2W7</accession>
<evidence type="ECO:0000256" key="8">
    <source>
        <dbReference type="ARBA" id="ARBA00023212"/>
    </source>
</evidence>
<dbReference type="InterPro" id="IPR027640">
    <property type="entry name" value="Kinesin-like_fam"/>
</dbReference>
<dbReference type="GO" id="GO:0005524">
    <property type="term" value="F:ATP binding"/>
    <property type="evidence" value="ECO:0007669"/>
    <property type="project" value="UniProtKB-UniRule"/>
</dbReference>
<dbReference type="GO" id="GO:0007010">
    <property type="term" value="P:cytoskeleton organization"/>
    <property type="evidence" value="ECO:0007669"/>
    <property type="project" value="UniProtKB-ARBA"/>
</dbReference>
<dbReference type="PRINTS" id="PR00380">
    <property type="entry name" value="KINESINHEAVY"/>
</dbReference>
<keyword evidence="2" id="KW-0963">Cytoplasm</keyword>
<dbReference type="InterPro" id="IPR027417">
    <property type="entry name" value="P-loop_NTPase"/>
</dbReference>
<dbReference type="PANTHER" id="PTHR47968">
    <property type="entry name" value="CENTROMERE PROTEIN E"/>
    <property type="match status" value="1"/>
</dbReference>
<keyword evidence="6 12" id="KW-0175">Coiled coil</keyword>
<keyword evidence="8" id="KW-0206">Cytoskeleton</keyword>
<evidence type="ECO:0000256" key="6">
    <source>
        <dbReference type="ARBA" id="ARBA00023054"/>
    </source>
</evidence>
<reference evidence="14 15" key="1">
    <citation type="journal article" date="2010" name="BMC Genomics">
        <title>Genome analysis and comparative genomics of a Giardia intestinalis assemblage E isolate.</title>
        <authorList>
            <person name="Jerlstrom-Hultqvist J."/>
            <person name="Franzen O."/>
            <person name="Ankarklev J."/>
            <person name="Xu F."/>
            <person name="Nohynkova E."/>
            <person name="Andersson J.O."/>
            <person name="Svard S.G."/>
            <person name="Andersson B."/>
        </authorList>
    </citation>
    <scope>NUCLEOTIDE SEQUENCE [LARGE SCALE GENOMIC DNA]</scope>
    <source>
        <strain evidence="14 15">P15</strain>
    </source>
</reference>
<feature type="coiled-coil region" evidence="12">
    <location>
        <begin position="618"/>
        <end position="652"/>
    </location>
</feature>
<dbReference type="SMART" id="SM00129">
    <property type="entry name" value="KISc"/>
    <property type="match status" value="1"/>
</dbReference>
<evidence type="ECO:0000256" key="11">
    <source>
        <dbReference type="RuleBase" id="RU000394"/>
    </source>
</evidence>
<keyword evidence="5 10" id="KW-0067">ATP-binding</keyword>
<proteinExistence type="inferred from homology"/>
<evidence type="ECO:0000256" key="3">
    <source>
        <dbReference type="ARBA" id="ARBA00022701"/>
    </source>
</evidence>
<evidence type="ECO:0000256" key="2">
    <source>
        <dbReference type="ARBA" id="ARBA00022490"/>
    </source>
</evidence>
<gene>
    <name evidence="14" type="ORF">GLP15_2286</name>
</gene>
<dbReference type="OMA" id="THMNVES"/>
<dbReference type="OrthoDB" id="3176171at2759"/>
<feature type="domain" description="Kinesin motor" evidence="13">
    <location>
        <begin position="4"/>
        <end position="340"/>
    </location>
</feature>
<evidence type="ECO:0000256" key="10">
    <source>
        <dbReference type="PROSITE-ProRule" id="PRU00283"/>
    </source>
</evidence>
<dbReference type="FunFam" id="3.40.850.10:FF:000019">
    <property type="entry name" value="Kinesin-like protein KIN-5D"/>
    <property type="match status" value="1"/>
</dbReference>
<dbReference type="InterPro" id="IPR019821">
    <property type="entry name" value="Kinesin_motor_CS"/>
</dbReference>
<dbReference type="SUPFAM" id="SSF52540">
    <property type="entry name" value="P-loop containing nucleoside triphosphate hydrolases"/>
    <property type="match status" value="1"/>
</dbReference>
<organism evidence="14 15">
    <name type="scientific">Giardia intestinalis (strain P15)</name>
    <name type="common">Giardia lamblia</name>
    <dbReference type="NCBI Taxonomy" id="658858"/>
    <lineage>
        <taxon>Eukaryota</taxon>
        <taxon>Metamonada</taxon>
        <taxon>Diplomonadida</taxon>
        <taxon>Hexamitidae</taxon>
        <taxon>Giardiinae</taxon>
        <taxon>Giardia</taxon>
    </lineage>
</organism>
<dbReference type="InterPro" id="IPR036961">
    <property type="entry name" value="Kinesin_motor_dom_sf"/>
</dbReference>
<evidence type="ECO:0000313" key="15">
    <source>
        <dbReference type="Proteomes" id="UP000008974"/>
    </source>
</evidence>
<comment type="subcellular location">
    <subcellularLocation>
        <location evidence="1">Cytoplasm</location>
        <location evidence="1">Cytoskeleton</location>
    </subcellularLocation>
</comment>
<comment type="caution">
    <text evidence="14">The sequence shown here is derived from an EMBL/GenBank/DDBJ whole genome shotgun (WGS) entry which is preliminary data.</text>
</comment>
<dbReference type="AlphaFoldDB" id="E1F2W7"/>
<sequence>MQSNFSVCVRVRPLIERELRAGEEEVIQISDESKIITILEPMISSTVDTTAYARHSFTFNQVFGPDVSQAQVYNQQCKQIIDSVFRGFNATILAYGQTGTGKSFTISGTPTEPGIIPRAVEDIFAKIREAKDTQFLLRASFLQLYKEQLQDLLDTRTKNLRIREQQTQDGVLIYVDNLSEFIVRNPQELFQLLEHGGKNRKIGPTHMNVESSRSHSVFSLTIEQRSTTCDGGIIISKLNIVDLAGSERISMTKVNGERLEETKKINSSLTALGNVIAALIDLEKGKRSHIPYRDSKLTKLLQDSLGGNCRTIFIANVTPSSSSYQETLNTLKFADRARKIQNKAHINEKFDSKVMIKRYEKEISRLRQELKMLQSLEGSQLDNNGQLCHQSADTASTDKYTADRTAIYSEIESKSREVLEEKSLIKKLQDRIILLESYLQDNTGQTRAVPDDTNDWVAKLNQIELERNELLNEKRHIEQYREMLLKQKDIIISLTGKLDEKDKHLSELNEQLEEADDEQQNIEDEIIYLRRAVRFLAEKLNLGVIVDGEGNLSDEFCKENKIKPVKFIRQQHVFMDFTSIGPGPNVGLASEFLAEMKEHSDTSTGSICNGQTLEQERISGLQEILLEKQLEEEELRNKILGLNAEIAAAEKTLSEGIEQLMVTELADGSVPWEWGSNFASSDYLKERERYIQILREASHERNLVLKIFTTKLKPMLEYVGTLIKSPDYKRSVYKQMLSFENFVLGTSEALVNSTVAQKTSNLAAIPNASEIAPEIQL</sequence>
<dbReference type="GO" id="GO:0003777">
    <property type="term" value="F:microtubule motor activity"/>
    <property type="evidence" value="ECO:0007669"/>
    <property type="project" value="InterPro"/>
</dbReference>
<dbReference type="CDD" id="cd00106">
    <property type="entry name" value="KISc"/>
    <property type="match status" value="1"/>
</dbReference>
<evidence type="ECO:0000256" key="12">
    <source>
        <dbReference type="SAM" id="Coils"/>
    </source>
</evidence>
<name>E1F2W7_GIAIA</name>
<keyword evidence="4 10" id="KW-0547">Nucleotide-binding</keyword>
<dbReference type="PROSITE" id="PS00411">
    <property type="entry name" value="KINESIN_MOTOR_1"/>
    <property type="match status" value="1"/>
</dbReference>
<feature type="binding site" evidence="10">
    <location>
        <begin position="96"/>
        <end position="103"/>
    </location>
    <ligand>
        <name>ATP</name>
        <dbReference type="ChEBI" id="CHEBI:30616"/>
    </ligand>
</feature>
<evidence type="ECO:0000256" key="7">
    <source>
        <dbReference type="ARBA" id="ARBA00023175"/>
    </source>
</evidence>
<dbReference type="PANTHER" id="PTHR47968:SF75">
    <property type="entry name" value="CENTROMERE-ASSOCIATED PROTEIN E"/>
    <property type="match status" value="1"/>
</dbReference>
<dbReference type="PROSITE" id="PS50067">
    <property type="entry name" value="KINESIN_MOTOR_2"/>
    <property type="match status" value="1"/>
</dbReference>
<dbReference type="VEuPathDB" id="GiardiaDB:GLP15_2286"/>
<dbReference type="InterPro" id="IPR001752">
    <property type="entry name" value="Kinesin_motor_dom"/>
</dbReference>
<dbReference type="Proteomes" id="UP000008974">
    <property type="component" value="Unassembled WGS sequence"/>
</dbReference>
<dbReference type="Pfam" id="PF00225">
    <property type="entry name" value="Kinesin"/>
    <property type="match status" value="1"/>
</dbReference>
<keyword evidence="7 10" id="KW-0505">Motor protein</keyword>
<feature type="coiled-coil region" evidence="12">
    <location>
        <begin position="411"/>
        <end position="532"/>
    </location>
</feature>
<evidence type="ECO:0000259" key="13">
    <source>
        <dbReference type="PROSITE" id="PS50067"/>
    </source>
</evidence>
<dbReference type="STRING" id="658858.E1F2W7"/>
<evidence type="ECO:0000256" key="4">
    <source>
        <dbReference type="ARBA" id="ARBA00022741"/>
    </source>
</evidence>
<dbReference type="GO" id="GO:0008017">
    <property type="term" value="F:microtubule binding"/>
    <property type="evidence" value="ECO:0007669"/>
    <property type="project" value="InterPro"/>
</dbReference>
<evidence type="ECO:0000256" key="1">
    <source>
        <dbReference type="ARBA" id="ARBA00004245"/>
    </source>
</evidence>
<comment type="similarity">
    <text evidence="9">Belongs to the TRAFAC class myosin-kinesin ATPase superfamily. Kinesin family. KIN-5/BimC subfamily.</text>
</comment>
<evidence type="ECO:0000256" key="5">
    <source>
        <dbReference type="ARBA" id="ARBA00022840"/>
    </source>
</evidence>
<dbReference type="EMBL" id="ACVC01000141">
    <property type="protein sequence ID" value="EFO63207.1"/>
    <property type="molecule type" value="Genomic_DNA"/>
</dbReference>
<dbReference type="GO" id="GO:0005874">
    <property type="term" value="C:microtubule"/>
    <property type="evidence" value="ECO:0007669"/>
    <property type="project" value="UniProtKB-KW"/>
</dbReference>
<keyword evidence="3 11" id="KW-0493">Microtubule</keyword>
<evidence type="ECO:0000313" key="14">
    <source>
        <dbReference type="EMBL" id="EFO63207.1"/>
    </source>
</evidence>
<dbReference type="Gene3D" id="3.40.850.10">
    <property type="entry name" value="Kinesin motor domain"/>
    <property type="match status" value="1"/>
</dbReference>
<dbReference type="GO" id="GO:0007018">
    <property type="term" value="P:microtubule-based movement"/>
    <property type="evidence" value="ECO:0007669"/>
    <property type="project" value="InterPro"/>
</dbReference>